<name>A0A164H9G4_9NOCA</name>
<dbReference type="Proteomes" id="UP000076512">
    <property type="component" value="Unassembled WGS sequence"/>
</dbReference>
<gene>
    <name evidence="2" type="ORF">AWN90_10490</name>
</gene>
<protein>
    <submittedName>
        <fullName evidence="2">Uncharacterized protein</fullName>
    </submittedName>
</protein>
<evidence type="ECO:0000313" key="3">
    <source>
        <dbReference type="Proteomes" id="UP000076512"/>
    </source>
</evidence>
<keyword evidence="1" id="KW-0732">Signal</keyword>
<dbReference type="AlphaFoldDB" id="A0A164H9G4"/>
<reference evidence="2 3" key="1">
    <citation type="submission" date="2016-04" db="EMBL/GenBank/DDBJ databases">
        <authorList>
            <person name="Evans L.H."/>
            <person name="Alamgir A."/>
            <person name="Owens N."/>
            <person name="Weber N.D."/>
            <person name="Virtaneva K."/>
            <person name="Barbian K."/>
            <person name="Babar A."/>
            <person name="Rosenke K."/>
        </authorList>
    </citation>
    <scope>NUCLEOTIDE SEQUENCE [LARGE SCALE GENOMIC DNA]</scope>
    <source>
        <strain evidence="2 3">IFM 0406</strain>
    </source>
</reference>
<dbReference type="RefSeq" id="WP_067579804.1">
    <property type="nucleotide sequence ID" value="NZ_JABMCZ010000002.1"/>
</dbReference>
<dbReference type="STRING" id="455432.AWN90_10490"/>
<evidence type="ECO:0000256" key="1">
    <source>
        <dbReference type="SAM" id="SignalP"/>
    </source>
</evidence>
<feature type="signal peptide" evidence="1">
    <location>
        <begin position="1"/>
        <end position="26"/>
    </location>
</feature>
<keyword evidence="3" id="KW-1185">Reference proteome</keyword>
<sequence>MNVIRTVVAAASLTAGFALLPTAAYAAPPTAAPNDTIQIVDCATDPVNSLRITYMVPESGGGTFTECYEGTGTIDKPVPGPVTHLCAGNYNGTYTDISHNGIQRTFTRTNCYDLPNSIIGNLQVTN</sequence>
<organism evidence="2 3">
    <name type="scientific">Nocardia terpenica</name>
    <dbReference type="NCBI Taxonomy" id="455432"/>
    <lineage>
        <taxon>Bacteria</taxon>
        <taxon>Bacillati</taxon>
        <taxon>Actinomycetota</taxon>
        <taxon>Actinomycetes</taxon>
        <taxon>Mycobacteriales</taxon>
        <taxon>Nocardiaceae</taxon>
        <taxon>Nocardia</taxon>
    </lineage>
</organism>
<evidence type="ECO:0000313" key="2">
    <source>
        <dbReference type="EMBL" id="KZM68313.1"/>
    </source>
</evidence>
<comment type="caution">
    <text evidence="2">The sequence shown here is derived from an EMBL/GenBank/DDBJ whole genome shotgun (WGS) entry which is preliminary data.</text>
</comment>
<accession>A0A164H9G4</accession>
<proteinExistence type="predicted"/>
<dbReference type="EMBL" id="LWGR01000021">
    <property type="protein sequence ID" value="KZM68313.1"/>
    <property type="molecule type" value="Genomic_DNA"/>
</dbReference>
<feature type="chain" id="PRO_5007850430" evidence="1">
    <location>
        <begin position="27"/>
        <end position="126"/>
    </location>
</feature>